<comment type="subcellular location">
    <subcellularLocation>
        <location evidence="1">Cell membrane</location>
        <topology evidence="1">Multi-pass membrane protein</topology>
    </subcellularLocation>
</comment>
<dbReference type="AlphaFoldDB" id="A0AAV7KN85"/>
<keyword evidence="9" id="KW-0325">Glycoprotein</keyword>
<proteinExistence type="predicted"/>
<keyword evidence="6" id="KW-0297">G-protein coupled receptor</keyword>
<dbReference type="Gene3D" id="3.40.50.2300">
    <property type="match status" value="2"/>
</dbReference>
<keyword evidence="13" id="KW-1185">Reference proteome</keyword>
<keyword evidence="4" id="KW-0732">Signal</keyword>
<dbReference type="FunFam" id="3.40.50.2300:FF:000067">
    <property type="entry name" value="Olfactory receptor C family, h1"/>
    <property type="match status" value="1"/>
</dbReference>
<dbReference type="InterPro" id="IPR000337">
    <property type="entry name" value="GPCR_3"/>
</dbReference>
<keyword evidence="3" id="KW-0812">Transmembrane</keyword>
<dbReference type="FunFam" id="3.40.50.2300:FF:000016">
    <property type="entry name" value="Taste 1 receptor member 2"/>
    <property type="match status" value="1"/>
</dbReference>
<dbReference type="Proteomes" id="UP001066276">
    <property type="component" value="Chromosome 12"/>
</dbReference>
<dbReference type="InterPro" id="IPR000068">
    <property type="entry name" value="GPCR_3_Ca_sens_rcpt-rel"/>
</dbReference>
<organism evidence="12 13">
    <name type="scientific">Pleurodeles waltl</name>
    <name type="common">Iberian ribbed newt</name>
    <dbReference type="NCBI Taxonomy" id="8319"/>
    <lineage>
        <taxon>Eukaryota</taxon>
        <taxon>Metazoa</taxon>
        <taxon>Chordata</taxon>
        <taxon>Craniata</taxon>
        <taxon>Vertebrata</taxon>
        <taxon>Euteleostomi</taxon>
        <taxon>Amphibia</taxon>
        <taxon>Batrachia</taxon>
        <taxon>Caudata</taxon>
        <taxon>Salamandroidea</taxon>
        <taxon>Salamandridae</taxon>
        <taxon>Pleurodelinae</taxon>
        <taxon>Pleurodeles</taxon>
    </lineage>
</organism>
<protein>
    <recommendedName>
        <fullName evidence="11">Receptor ligand binding region domain-containing protein</fullName>
    </recommendedName>
</protein>
<dbReference type="InterPro" id="IPR028082">
    <property type="entry name" value="Peripla_BP_I"/>
</dbReference>
<dbReference type="CDD" id="cd06365">
    <property type="entry name" value="PBP1_pheromone_receptor"/>
    <property type="match status" value="1"/>
</dbReference>
<feature type="domain" description="Receptor ligand binding region" evidence="11">
    <location>
        <begin position="99"/>
        <end position="454"/>
    </location>
</feature>
<evidence type="ECO:0000256" key="2">
    <source>
        <dbReference type="ARBA" id="ARBA00022475"/>
    </source>
</evidence>
<comment type="caution">
    <text evidence="12">The sequence shown here is derived from an EMBL/GenBank/DDBJ whole genome shotgun (WGS) entry which is preliminary data.</text>
</comment>
<dbReference type="InterPro" id="IPR001828">
    <property type="entry name" value="ANF_lig-bd_rcpt"/>
</dbReference>
<evidence type="ECO:0000256" key="3">
    <source>
        <dbReference type="ARBA" id="ARBA00022692"/>
    </source>
</evidence>
<evidence type="ECO:0000256" key="9">
    <source>
        <dbReference type="ARBA" id="ARBA00023180"/>
    </source>
</evidence>
<dbReference type="Pfam" id="PF01094">
    <property type="entry name" value="ANF_receptor"/>
    <property type="match status" value="1"/>
</dbReference>
<evidence type="ECO:0000256" key="1">
    <source>
        <dbReference type="ARBA" id="ARBA00004651"/>
    </source>
</evidence>
<dbReference type="GO" id="GO:0005886">
    <property type="term" value="C:plasma membrane"/>
    <property type="evidence" value="ECO:0007669"/>
    <property type="project" value="UniProtKB-SubCell"/>
</dbReference>
<evidence type="ECO:0000256" key="10">
    <source>
        <dbReference type="ARBA" id="ARBA00023224"/>
    </source>
</evidence>
<sequence>MLRSGQREDLARTVHQALHPQTVLLYLLVHCVLPESVAQRTERGCQLHSHEVAGLSRDGDVILGGIFPLHDDVDIQKITFTVQPAPISCQRFRPKNYRALQAMVFAIEEINANPNILPNITIGFQIYDSCRIMQRSLEGTLWILAGTNQPVPNFCCQKKLHLTGVIGDAGSSGSVVMARVLGLYRLPQISYVSSSPILSDRNQFPSFFRTIPSDIFQSQGLAEILIHFGWTWVGLLAEDNDYGQLAATLLKKELERAGACIAFSENIILSRADRNAQHIIRVIQSSTANVIVVICSDAGLSPLIEEITKHKVTGKVWIASEGWSISTTLSSERFSNILTGTIGFATRSEEIPGFVEHLNRVHPSRYAPDIFAQKLWEEAFGCRWMDQKQVMDILDNTSKVCTGKENLELPLSGYNEETQFRGPYNVYIAVYANAWALHSLISSKITLHNDSKEESLDFKPWQVL</sequence>
<keyword evidence="10" id="KW-0807">Transducer</keyword>
<name>A0AAV7KN85_PLEWA</name>
<dbReference type="PRINTS" id="PR00592">
    <property type="entry name" value="CASENSINGR"/>
</dbReference>
<evidence type="ECO:0000256" key="5">
    <source>
        <dbReference type="ARBA" id="ARBA00022989"/>
    </source>
</evidence>
<evidence type="ECO:0000256" key="8">
    <source>
        <dbReference type="ARBA" id="ARBA00023170"/>
    </source>
</evidence>
<dbReference type="PANTHER" id="PTHR24061:SF599">
    <property type="entry name" value="G-PROTEIN COUPLED RECEPTORS FAMILY 3 PROFILE DOMAIN-CONTAINING PROTEIN"/>
    <property type="match status" value="1"/>
</dbReference>
<dbReference type="PRINTS" id="PR00248">
    <property type="entry name" value="GPCRMGR"/>
</dbReference>
<evidence type="ECO:0000259" key="11">
    <source>
        <dbReference type="Pfam" id="PF01094"/>
    </source>
</evidence>
<evidence type="ECO:0000313" key="12">
    <source>
        <dbReference type="EMBL" id="KAJ1080427.1"/>
    </source>
</evidence>
<dbReference type="GO" id="GO:0004930">
    <property type="term" value="F:G protein-coupled receptor activity"/>
    <property type="evidence" value="ECO:0007669"/>
    <property type="project" value="UniProtKB-KW"/>
</dbReference>
<evidence type="ECO:0000256" key="7">
    <source>
        <dbReference type="ARBA" id="ARBA00023136"/>
    </source>
</evidence>
<dbReference type="PANTHER" id="PTHR24061">
    <property type="entry name" value="CALCIUM-SENSING RECEPTOR-RELATED"/>
    <property type="match status" value="1"/>
</dbReference>
<keyword evidence="8" id="KW-0675">Receptor</keyword>
<evidence type="ECO:0000256" key="4">
    <source>
        <dbReference type="ARBA" id="ARBA00022729"/>
    </source>
</evidence>
<accession>A0AAV7KN85</accession>
<keyword evidence="2" id="KW-1003">Cell membrane</keyword>
<reference evidence="12" key="1">
    <citation type="journal article" date="2022" name="bioRxiv">
        <title>Sequencing and chromosome-scale assembly of the giantPleurodeles waltlgenome.</title>
        <authorList>
            <person name="Brown T."/>
            <person name="Elewa A."/>
            <person name="Iarovenko S."/>
            <person name="Subramanian E."/>
            <person name="Araus A.J."/>
            <person name="Petzold A."/>
            <person name="Susuki M."/>
            <person name="Suzuki K.-i.T."/>
            <person name="Hayashi T."/>
            <person name="Toyoda A."/>
            <person name="Oliveira C."/>
            <person name="Osipova E."/>
            <person name="Leigh N.D."/>
            <person name="Simon A."/>
            <person name="Yun M.H."/>
        </authorList>
    </citation>
    <scope>NUCLEOTIDE SEQUENCE</scope>
    <source>
        <strain evidence="12">20211129_DDA</strain>
        <tissue evidence="12">Liver</tissue>
    </source>
</reference>
<keyword evidence="5" id="KW-1133">Transmembrane helix</keyword>
<evidence type="ECO:0000256" key="6">
    <source>
        <dbReference type="ARBA" id="ARBA00023040"/>
    </source>
</evidence>
<dbReference type="SUPFAM" id="SSF53822">
    <property type="entry name" value="Periplasmic binding protein-like I"/>
    <property type="match status" value="1"/>
</dbReference>
<dbReference type="EMBL" id="JANPWB010000016">
    <property type="protein sequence ID" value="KAJ1080427.1"/>
    <property type="molecule type" value="Genomic_DNA"/>
</dbReference>
<gene>
    <name evidence="12" type="ORF">NDU88_000632</name>
</gene>
<evidence type="ECO:0000313" key="13">
    <source>
        <dbReference type="Proteomes" id="UP001066276"/>
    </source>
</evidence>
<keyword evidence="7" id="KW-0472">Membrane</keyword>